<keyword evidence="2" id="KW-1185">Reference proteome</keyword>
<protein>
    <submittedName>
        <fullName evidence="1">Uncharacterized protein</fullName>
    </submittedName>
</protein>
<dbReference type="EnsemblMetazoa" id="G33436.1">
    <property type="protein sequence ID" value="G33436.1:cds"/>
    <property type="gene ID" value="G33436"/>
</dbReference>
<reference evidence="1" key="1">
    <citation type="submission" date="2022-08" db="UniProtKB">
        <authorList>
            <consortium name="EnsemblMetazoa"/>
        </authorList>
    </citation>
    <scope>IDENTIFICATION</scope>
    <source>
        <strain evidence="1">05x7-T-G4-1.051#20</strain>
    </source>
</reference>
<dbReference type="InterPro" id="IPR043504">
    <property type="entry name" value="Peptidase_S1_PA_chymotrypsin"/>
</dbReference>
<proteinExistence type="predicted"/>
<dbReference type="Pfam" id="PF08192">
    <property type="entry name" value="Peptidase_S64"/>
    <property type="match status" value="1"/>
</dbReference>
<evidence type="ECO:0000313" key="2">
    <source>
        <dbReference type="Proteomes" id="UP000005408"/>
    </source>
</evidence>
<dbReference type="Gene3D" id="2.40.10.10">
    <property type="entry name" value="Trypsin-like serine proteases"/>
    <property type="match status" value="2"/>
</dbReference>
<dbReference type="Proteomes" id="UP000005408">
    <property type="component" value="Unassembled WGS sequence"/>
</dbReference>
<dbReference type="AlphaFoldDB" id="A0A8W8MIK9"/>
<accession>A0A8W8MIK9</accession>
<evidence type="ECO:0000313" key="1">
    <source>
        <dbReference type="EnsemblMetazoa" id="G33436.1:cds"/>
    </source>
</evidence>
<dbReference type="InterPro" id="IPR012985">
    <property type="entry name" value="Peptidase_S64_Ssy5"/>
</dbReference>
<sequence>MDDERKSVCIFYFREQFWKTMNKARAQTIREALRRVSNTNVFILTTSDVERDEAVECCKRFKLCPISHVISPANASIKSPLTKQCLEIIKSSRKNGVIGYRLLGNELHIYENEHLRTETERRSEIENCIKNNFKGEVHFRPLNKVLKPQCTVRCGDYLRNDALGIMGTIGMFGEMKNTLENHSLHTVALSSPHVISSGDVAGTSTGERIGECIWPGSKANIHDVSIIKIDPSVINSLQRTHLNENITVEERPYGSLRYRDVFKYGATTGRTSGSIEQINDFQLFDRNVMAISSDDPENPFSTNGDSGAIVLTIIDGKHYGIGVIYGGSLEDREAKSSITENESIAIFLKKAIDKFTAGKNVTIEFDKI</sequence>
<organism evidence="1 2">
    <name type="scientific">Magallana gigas</name>
    <name type="common">Pacific oyster</name>
    <name type="synonym">Crassostrea gigas</name>
    <dbReference type="NCBI Taxonomy" id="29159"/>
    <lineage>
        <taxon>Eukaryota</taxon>
        <taxon>Metazoa</taxon>
        <taxon>Spiralia</taxon>
        <taxon>Lophotrochozoa</taxon>
        <taxon>Mollusca</taxon>
        <taxon>Bivalvia</taxon>
        <taxon>Autobranchia</taxon>
        <taxon>Pteriomorphia</taxon>
        <taxon>Ostreida</taxon>
        <taxon>Ostreoidea</taxon>
        <taxon>Ostreidae</taxon>
        <taxon>Magallana</taxon>
    </lineage>
</organism>
<name>A0A8W8MIK9_MAGGI</name>
<dbReference type="InterPro" id="IPR009003">
    <property type="entry name" value="Peptidase_S1_PA"/>
</dbReference>
<dbReference type="SUPFAM" id="SSF50494">
    <property type="entry name" value="Trypsin-like serine proteases"/>
    <property type="match status" value="1"/>
</dbReference>